<dbReference type="EMBL" id="KI517464">
    <property type="protein sequence ID" value="ESQ40499.1"/>
    <property type="molecule type" value="Genomic_DNA"/>
</dbReference>
<proteinExistence type="predicted"/>
<evidence type="ECO:0000256" key="1">
    <source>
        <dbReference type="SAM" id="MobiDB-lite"/>
    </source>
</evidence>
<evidence type="ECO:0000313" key="3">
    <source>
        <dbReference type="Proteomes" id="UP000030689"/>
    </source>
</evidence>
<feature type="region of interest" description="Disordered" evidence="1">
    <location>
        <begin position="1"/>
        <end position="26"/>
    </location>
</feature>
<sequence length="55" mass="6350">MLEELKQELASAATKPSASIPPKKNFQASSKMMRLFVINRKAFKKKKMLVIKRKE</sequence>
<reference evidence="2 3" key="1">
    <citation type="journal article" date="2013" name="Front. Plant Sci.">
        <title>The Reference Genome of the Halophytic Plant Eutrema salsugineum.</title>
        <authorList>
            <person name="Yang R."/>
            <person name="Jarvis D.E."/>
            <person name="Chen H."/>
            <person name="Beilstein M.A."/>
            <person name="Grimwood J."/>
            <person name="Jenkins J."/>
            <person name="Shu S."/>
            <person name="Prochnik S."/>
            <person name="Xin M."/>
            <person name="Ma C."/>
            <person name="Schmutz J."/>
            <person name="Wing R.A."/>
            <person name="Mitchell-Olds T."/>
            <person name="Schumaker K.S."/>
            <person name="Wang X."/>
        </authorList>
    </citation>
    <scope>NUCLEOTIDE SEQUENCE [LARGE SCALE GENOMIC DNA]</scope>
</reference>
<dbReference type="AlphaFoldDB" id="V4LA41"/>
<dbReference type="KEGG" id="eus:EUTSA_v10015224mg"/>
<dbReference type="Proteomes" id="UP000030689">
    <property type="component" value="Unassembled WGS sequence"/>
</dbReference>
<evidence type="ECO:0000313" key="2">
    <source>
        <dbReference type="EMBL" id="ESQ40499.1"/>
    </source>
</evidence>
<organism evidence="2 3">
    <name type="scientific">Eutrema salsugineum</name>
    <name type="common">Saltwater cress</name>
    <name type="synonym">Sisymbrium salsugineum</name>
    <dbReference type="NCBI Taxonomy" id="72664"/>
    <lineage>
        <taxon>Eukaryota</taxon>
        <taxon>Viridiplantae</taxon>
        <taxon>Streptophyta</taxon>
        <taxon>Embryophyta</taxon>
        <taxon>Tracheophyta</taxon>
        <taxon>Spermatophyta</taxon>
        <taxon>Magnoliopsida</taxon>
        <taxon>eudicotyledons</taxon>
        <taxon>Gunneridae</taxon>
        <taxon>Pentapetalae</taxon>
        <taxon>rosids</taxon>
        <taxon>malvids</taxon>
        <taxon>Brassicales</taxon>
        <taxon>Brassicaceae</taxon>
        <taxon>Eutremeae</taxon>
        <taxon>Eutrema</taxon>
    </lineage>
</organism>
<name>V4LA41_EUTSA</name>
<protein>
    <submittedName>
        <fullName evidence="2">Uncharacterized protein</fullName>
    </submittedName>
</protein>
<dbReference type="Gramene" id="ESQ40499">
    <property type="protein sequence ID" value="ESQ40499"/>
    <property type="gene ID" value="EUTSA_v10015224mg"/>
</dbReference>
<accession>V4LA41</accession>
<keyword evidence="3" id="KW-1185">Reference proteome</keyword>
<gene>
    <name evidence="2" type="ORF">EUTSA_v10015224mg</name>
</gene>